<reference evidence="1" key="1">
    <citation type="submission" date="2021-06" db="EMBL/GenBank/DDBJ databases">
        <authorList>
            <person name="Kallberg Y."/>
            <person name="Tangrot J."/>
            <person name="Rosling A."/>
        </authorList>
    </citation>
    <scope>NUCLEOTIDE SEQUENCE</scope>
    <source>
        <strain evidence="1">28 12/20/2015</strain>
    </source>
</reference>
<evidence type="ECO:0000313" key="2">
    <source>
        <dbReference type="Proteomes" id="UP000789366"/>
    </source>
</evidence>
<organism evidence="1 2">
    <name type="scientific">Cetraspora pellucida</name>
    <dbReference type="NCBI Taxonomy" id="1433469"/>
    <lineage>
        <taxon>Eukaryota</taxon>
        <taxon>Fungi</taxon>
        <taxon>Fungi incertae sedis</taxon>
        <taxon>Mucoromycota</taxon>
        <taxon>Glomeromycotina</taxon>
        <taxon>Glomeromycetes</taxon>
        <taxon>Diversisporales</taxon>
        <taxon>Gigasporaceae</taxon>
        <taxon>Cetraspora</taxon>
    </lineage>
</organism>
<keyword evidence="2" id="KW-1185">Reference proteome</keyword>
<dbReference type="Proteomes" id="UP000789366">
    <property type="component" value="Unassembled WGS sequence"/>
</dbReference>
<evidence type="ECO:0000313" key="1">
    <source>
        <dbReference type="EMBL" id="CAG8454168.1"/>
    </source>
</evidence>
<accession>A0ACA9K5V7</accession>
<name>A0ACA9K5V7_9GLOM</name>
<proteinExistence type="predicted"/>
<dbReference type="EMBL" id="CAJVPW010000442">
    <property type="protein sequence ID" value="CAG8454168.1"/>
    <property type="molecule type" value="Genomic_DNA"/>
</dbReference>
<protein>
    <submittedName>
        <fullName evidence="1">17324_t:CDS:1</fullName>
    </submittedName>
</protein>
<sequence length="275" mass="31984">MAFAGATDDIFQLLKDKFPNCVQKEISISFRVPQEIADVANDFTRKFMTRRKPKLATNKTNGGKKPVVFLASSEQDYQLTEEEEKRLLDEERAETGLTEEEVYEFTRQIDKQLIERNIENAGKNRLSSIHKAKVTKTQNPTHQHSNPTPSIAEIIGDEGEKKAFELLANNKKINEAFYYSPTENFHRQQEIWKQQIIHQEKIAEDFNSAKPIVYLVSFPTGELAHDFRVFLNQKENVELLVVHHDKVHTKTWKVEYNILRIDELIGEKEKEITKL</sequence>
<gene>
    <name evidence="1" type="ORF">SPELUC_LOCUS955</name>
</gene>
<comment type="caution">
    <text evidence="1">The sequence shown here is derived from an EMBL/GenBank/DDBJ whole genome shotgun (WGS) entry which is preliminary data.</text>
</comment>